<dbReference type="SUPFAM" id="SSF56300">
    <property type="entry name" value="Metallo-dependent phosphatases"/>
    <property type="match status" value="1"/>
</dbReference>
<dbReference type="GO" id="GO:0016020">
    <property type="term" value="C:membrane"/>
    <property type="evidence" value="ECO:0007669"/>
    <property type="project" value="GOC"/>
</dbReference>
<protein>
    <recommendedName>
        <fullName evidence="3">Calcineurin-like phosphoesterase domain-containing protein</fullName>
    </recommendedName>
</protein>
<proteinExistence type="predicted"/>
<dbReference type="Proteomes" id="UP000035159">
    <property type="component" value="Chromosome"/>
</dbReference>
<dbReference type="InterPro" id="IPR029052">
    <property type="entry name" value="Metallo-depent_PP-like"/>
</dbReference>
<organism evidence="1 2">
    <name type="scientific">Kosmotoga pacifica</name>
    <dbReference type="NCBI Taxonomy" id="1330330"/>
    <lineage>
        <taxon>Bacteria</taxon>
        <taxon>Thermotogati</taxon>
        <taxon>Thermotogota</taxon>
        <taxon>Thermotogae</taxon>
        <taxon>Kosmotogales</taxon>
        <taxon>Kosmotogaceae</taxon>
        <taxon>Kosmotoga</taxon>
    </lineage>
</organism>
<dbReference type="AlphaFoldDB" id="A0A0G2Z9D6"/>
<dbReference type="EMBL" id="CP011232">
    <property type="protein sequence ID" value="AKI98220.1"/>
    <property type="molecule type" value="Genomic_DNA"/>
</dbReference>
<evidence type="ECO:0000313" key="2">
    <source>
        <dbReference type="Proteomes" id="UP000035159"/>
    </source>
</evidence>
<dbReference type="PANTHER" id="PTHR34990:SF2">
    <property type="entry name" value="BLL8164 PROTEIN"/>
    <property type="match status" value="1"/>
</dbReference>
<dbReference type="STRING" id="1330330.IX53_02770"/>
<accession>A0A0G2Z9D6</accession>
<evidence type="ECO:0000313" key="1">
    <source>
        <dbReference type="EMBL" id="AKI98220.1"/>
    </source>
</evidence>
<keyword evidence="2" id="KW-1185">Reference proteome</keyword>
<name>A0A0G2Z9D6_9BACT</name>
<dbReference type="KEGG" id="kpf:IX53_02770"/>
<reference evidence="1 2" key="1">
    <citation type="submission" date="2015-04" db="EMBL/GenBank/DDBJ databases">
        <title>Complete Genome Sequence of Kosmotoga pacifica SLHLJ1.</title>
        <authorList>
            <person name="Jiang L.J."/>
            <person name="Shao Z.Z."/>
            <person name="Jebbar M."/>
        </authorList>
    </citation>
    <scope>NUCLEOTIDE SEQUENCE [LARGE SCALE GENOMIC DNA]</scope>
    <source>
        <strain evidence="1 2">SLHLJ1</strain>
    </source>
</reference>
<dbReference type="GO" id="GO:0009245">
    <property type="term" value="P:lipid A biosynthetic process"/>
    <property type="evidence" value="ECO:0007669"/>
    <property type="project" value="TreeGrafter"/>
</dbReference>
<dbReference type="PATRIC" id="fig|1330330.3.peg.557"/>
<sequence>MKKVYISDLHIGDGKGKDDFAFDLELTDFLNQLINFDCDELVIVGDGLELINSSFAMSLELSPYVPDEKELKEDLIDSIVYKHPDVFMAFREFSKRGRIVYVIGNHDYYFLFSERLRKRLVEILGGADRVKVLPHYFDPEMKILAIHGNQFDAVNRLSINPRNKRILVPFSEYMSRYMFRYFDSHLMNADVPDHILKDYHNVSPILDVFQWFQYIRELYDLKLNLLELWSESFVRMLKTDFSKAWLRANYPYLRVFTGLFVNRFGGMKLGERIVRLIMDLRTVRRTDYLFKSAKKFLGAFRDNGFKSIMDSRYFVGSHGLPEVIPTEISGCVMGHNHKNTLRVVHVDGEKKFYANSGTWKPVVEVIDGSNRNAFEKRIELSYVIVEKERNGFHIEARQVKKLNDVKL</sequence>
<gene>
    <name evidence="1" type="ORF">IX53_02770</name>
</gene>
<dbReference type="InterPro" id="IPR043461">
    <property type="entry name" value="LpxH-like"/>
</dbReference>
<evidence type="ECO:0008006" key="3">
    <source>
        <dbReference type="Google" id="ProtNLM"/>
    </source>
</evidence>
<dbReference type="GO" id="GO:0008758">
    <property type="term" value="F:UDP-2,3-diacylglucosamine hydrolase activity"/>
    <property type="evidence" value="ECO:0007669"/>
    <property type="project" value="TreeGrafter"/>
</dbReference>
<dbReference type="PANTHER" id="PTHR34990">
    <property type="entry name" value="UDP-2,3-DIACYLGLUCOSAMINE HYDROLASE-RELATED"/>
    <property type="match status" value="1"/>
</dbReference>
<dbReference type="Gene3D" id="3.60.21.10">
    <property type="match status" value="1"/>
</dbReference>
<dbReference type="RefSeq" id="WP_047755386.1">
    <property type="nucleotide sequence ID" value="NZ_CAJUHA010000019.1"/>
</dbReference>